<gene>
    <name evidence="3" type="ORF">A4R35_10760</name>
</gene>
<dbReference type="CDD" id="cd09726">
    <property type="entry name" value="RAMP_I_III"/>
    <property type="match status" value="1"/>
</dbReference>
<keyword evidence="1" id="KW-0051">Antiviral defense</keyword>
<comment type="caution">
    <text evidence="3">The sequence shown here is derived from an EMBL/GenBank/DDBJ whole genome shotgun (WGS) entry which is preliminary data.</text>
</comment>
<proteinExistence type="predicted"/>
<dbReference type="InterPro" id="IPR052216">
    <property type="entry name" value="CRISPR_Csm3_endoribonuclease"/>
</dbReference>
<reference evidence="3 4" key="1">
    <citation type="submission" date="2016-08" db="EMBL/GenBank/DDBJ databases">
        <title>Analysis of Carbohydrate Active Enzymes in Thermogemmatispora T81 Reveals Carbohydrate Degradation Ability.</title>
        <authorList>
            <person name="Tomazini A."/>
            <person name="Lal S."/>
            <person name="Stott M."/>
            <person name="Henrissat B."/>
            <person name="Polikarpov I."/>
            <person name="Sparling R."/>
            <person name="Levin D.B."/>
        </authorList>
    </citation>
    <scope>NUCLEOTIDE SEQUENCE [LARGE SCALE GENOMIC DNA]</scope>
    <source>
        <strain evidence="3 4">T81</strain>
    </source>
</reference>
<dbReference type="Pfam" id="PF03787">
    <property type="entry name" value="RAMPs"/>
    <property type="match status" value="1"/>
</dbReference>
<name>A0A328VPB6_9CHLR</name>
<sequence length="264" mass="29737">MRTDRLSIDYSLTFLTPFHLGTGFRQGLVDRTVARDRQGRLYVPGATFKGVLRECCEQLARTYEELAEMRNLLASPHDENLALRGLGSRISMVTRIFGSQMLPGTLFFDNAHPVTTSATELPQSGESTRAAAALEEGAARQVTLYTQVRLRRLTRTAVPGALYTSEFGLRHLTFHGTIRGWLTCLPLDEQPRSPTYSLLLLLAGLHLVEQLGANKSTGKGRCRCEVLRLEINGEEYPSTEWRGWLKERLDDLVYYSTAQEEAWQ</sequence>
<keyword evidence="4" id="KW-1185">Reference proteome</keyword>
<dbReference type="GO" id="GO:0051607">
    <property type="term" value="P:defense response to virus"/>
    <property type="evidence" value="ECO:0007669"/>
    <property type="project" value="UniProtKB-KW"/>
</dbReference>
<evidence type="ECO:0000313" key="4">
    <source>
        <dbReference type="Proteomes" id="UP000248706"/>
    </source>
</evidence>
<dbReference type="InterPro" id="IPR005537">
    <property type="entry name" value="RAMP_III_fam"/>
</dbReference>
<dbReference type="Proteomes" id="UP000248706">
    <property type="component" value="Unassembled WGS sequence"/>
</dbReference>
<evidence type="ECO:0000256" key="1">
    <source>
        <dbReference type="ARBA" id="ARBA00023118"/>
    </source>
</evidence>
<dbReference type="AlphaFoldDB" id="A0A328VPB6"/>
<protein>
    <recommendedName>
        <fullName evidence="2">CRISPR type III-associated protein domain-containing protein</fullName>
    </recommendedName>
</protein>
<dbReference type="EMBL" id="MCIF01000002">
    <property type="protein sequence ID" value="RAQ96015.1"/>
    <property type="molecule type" value="Genomic_DNA"/>
</dbReference>
<evidence type="ECO:0000313" key="3">
    <source>
        <dbReference type="EMBL" id="RAQ96015.1"/>
    </source>
</evidence>
<evidence type="ECO:0000259" key="2">
    <source>
        <dbReference type="Pfam" id="PF03787"/>
    </source>
</evidence>
<accession>A0A328VPB6</accession>
<dbReference type="PANTHER" id="PTHR35579">
    <property type="entry name" value="CRISPR SYSTEM CMS ENDORIBONUCLEASE CSM3"/>
    <property type="match status" value="1"/>
</dbReference>
<feature type="domain" description="CRISPR type III-associated protein" evidence="2">
    <location>
        <begin position="12"/>
        <end position="223"/>
    </location>
</feature>
<dbReference type="PANTHER" id="PTHR35579:SF3">
    <property type="entry name" value="CRISPR SYSTEM CMS ENDORIBONUCLEASE CSM3"/>
    <property type="match status" value="1"/>
</dbReference>
<organism evidence="3 4">
    <name type="scientific">Thermogemmatispora tikiterensis</name>
    <dbReference type="NCBI Taxonomy" id="1825093"/>
    <lineage>
        <taxon>Bacteria</taxon>
        <taxon>Bacillati</taxon>
        <taxon>Chloroflexota</taxon>
        <taxon>Ktedonobacteria</taxon>
        <taxon>Thermogemmatisporales</taxon>
        <taxon>Thermogemmatisporaceae</taxon>
        <taxon>Thermogemmatispora</taxon>
    </lineage>
</organism>